<dbReference type="AlphaFoldDB" id="A0A7S2DTS7"/>
<sequence>MNYSKWDSIDADDDKSSVSVPPAPPAPATSAKGPGIDALQHMDALKHLRADSSIDELKNAMKNLPTDAKHKFMTEMSKPGMLEQVTQMMSALKADDPAQAAKAMVGMQVKIKGLQAKPELNGRTGQVVEFLEDKGRCAVQLDGETAKILVKPDNLDSSR</sequence>
<protein>
    <submittedName>
        <fullName evidence="2">Uncharacterized protein</fullName>
    </submittedName>
</protein>
<feature type="region of interest" description="Disordered" evidence="1">
    <location>
        <begin position="1"/>
        <end position="35"/>
    </location>
</feature>
<dbReference type="EMBL" id="HBGU01037344">
    <property type="protein sequence ID" value="CAD9463587.1"/>
    <property type="molecule type" value="Transcribed_RNA"/>
</dbReference>
<gene>
    <name evidence="2" type="ORF">CBRE1094_LOCUS20443</name>
</gene>
<reference evidence="2" key="1">
    <citation type="submission" date="2021-01" db="EMBL/GenBank/DDBJ databases">
        <authorList>
            <person name="Corre E."/>
            <person name="Pelletier E."/>
            <person name="Niang G."/>
            <person name="Scheremetjew M."/>
            <person name="Finn R."/>
            <person name="Kale V."/>
            <person name="Holt S."/>
            <person name="Cochrane G."/>
            <person name="Meng A."/>
            <person name="Brown T."/>
            <person name="Cohen L."/>
        </authorList>
    </citation>
    <scope>NUCLEOTIDE SEQUENCE</scope>
    <source>
        <strain evidence="2">UTEX LB 985</strain>
    </source>
</reference>
<accession>A0A7S2DTS7</accession>
<evidence type="ECO:0000313" key="2">
    <source>
        <dbReference type="EMBL" id="CAD9463587.1"/>
    </source>
</evidence>
<name>A0A7S2DTS7_9EUKA</name>
<proteinExistence type="predicted"/>
<evidence type="ECO:0000256" key="1">
    <source>
        <dbReference type="SAM" id="MobiDB-lite"/>
    </source>
</evidence>
<organism evidence="2">
    <name type="scientific">Haptolina brevifila</name>
    <dbReference type="NCBI Taxonomy" id="156173"/>
    <lineage>
        <taxon>Eukaryota</taxon>
        <taxon>Haptista</taxon>
        <taxon>Haptophyta</taxon>
        <taxon>Prymnesiophyceae</taxon>
        <taxon>Prymnesiales</taxon>
        <taxon>Prymnesiaceae</taxon>
        <taxon>Haptolina</taxon>
    </lineage>
</organism>